<dbReference type="SUPFAM" id="SSF55608">
    <property type="entry name" value="Homing endonucleases"/>
    <property type="match status" value="1"/>
</dbReference>
<dbReference type="PANTHER" id="PTHR36181">
    <property type="entry name" value="INTRON-ENCODED ENDONUCLEASE AI3-RELATED"/>
    <property type="match status" value="1"/>
</dbReference>
<accession>A0A1F8CQR8</accession>
<reference evidence="2 3" key="1">
    <citation type="journal article" date="2016" name="Nat. Commun.">
        <title>Thousands of microbial genomes shed light on interconnected biogeochemical processes in an aquifer system.</title>
        <authorList>
            <person name="Anantharaman K."/>
            <person name="Brown C.T."/>
            <person name="Hug L.A."/>
            <person name="Sharon I."/>
            <person name="Castelle C.J."/>
            <person name="Probst A.J."/>
            <person name="Thomas B.C."/>
            <person name="Singh A."/>
            <person name="Wilkins M.J."/>
            <person name="Karaoz U."/>
            <person name="Brodie E.L."/>
            <person name="Williams K.H."/>
            <person name="Hubbard S.S."/>
            <person name="Banfield J.F."/>
        </authorList>
    </citation>
    <scope>NUCLEOTIDE SEQUENCE [LARGE SCALE GENOMIC DNA]</scope>
</reference>
<dbReference type="GO" id="GO:0004519">
    <property type="term" value="F:endonuclease activity"/>
    <property type="evidence" value="ECO:0007669"/>
    <property type="project" value="InterPro"/>
</dbReference>
<dbReference type="Gene3D" id="3.10.28.10">
    <property type="entry name" value="Homing endonucleases"/>
    <property type="match status" value="1"/>
</dbReference>
<comment type="caution">
    <text evidence="2">The sequence shown here is derived from an EMBL/GenBank/DDBJ whole genome shotgun (WGS) entry which is preliminary data.</text>
</comment>
<dbReference type="AlphaFoldDB" id="A0A1F8CQR8"/>
<evidence type="ECO:0000259" key="1">
    <source>
        <dbReference type="Pfam" id="PF00961"/>
    </source>
</evidence>
<dbReference type="PANTHER" id="PTHR36181:SF4">
    <property type="entry name" value="LAGLIDADG ENDONUCLEASE"/>
    <property type="match status" value="1"/>
</dbReference>
<feature type="non-terminal residue" evidence="2">
    <location>
        <position position="1"/>
    </location>
</feature>
<dbReference type="Pfam" id="PF00961">
    <property type="entry name" value="LAGLIDADG_1"/>
    <property type="match status" value="1"/>
</dbReference>
<organism evidence="2 3">
    <name type="scientific">Candidatus Woesebacteria bacterium RIFOXYA1_FULL_48_16</name>
    <dbReference type="NCBI Taxonomy" id="1802535"/>
    <lineage>
        <taxon>Bacteria</taxon>
        <taxon>Candidatus Woeseibacteriota</taxon>
    </lineage>
</organism>
<dbReference type="InterPro" id="IPR004860">
    <property type="entry name" value="LAGLIDADG_dom"/>
</dbReference>
<dbReference type="Proteomes" id="UP000178430">
    <property type="component" value="Unassembled WGS sequence"/>
</dbReference>
<sequence>KIRLFAGKSENSVLVIDFGFYSGNTELMPKTITDNASDADHQQERVPKDKDNLGHYLAGFADGEGCFCIPIRKHPTLASGWIVSPLFEVFQDKGNPEVIFLFKKILGCGFISYKSGSPNCMVYMVASLRDHLERVIPFFETYPIIGKKYMEFLRFREIVQMLSRKEHKTTEGFKKIVEIAFSMNQRGKGRKHTKEYIFSTLEQSSETTRRRFHLVES</sequence>
<dbReference type="InterPro" id="IPR051289">
    <property type="entry name" value="LAGLIDADG_Endonuclease"/>
</dbReference>
<name>A0A1F8CQR8_9BACT</name>
<evidence type="ECO:0000313" key="2">
    <source>
        <dbReference type="EMBL" id="OGM78426.1"/>
    </source>
</evidence>
<dbReference type="EMBL" id="MGHV01000035">
    <property type="protein sequence ID" value="OGM78426.1"/>
    <property type="molecule type" value="Genomic_DNA"/>
</dbReference>
<gene>
    <name evidence="2" type="ORF">A2197_02965</name>
</gene>
<evidence type="ECO:0000313" key="3">
    <source>
        <dbReference type="Proteomes" id="UP000178430"/>
    </source>
</evidence>
<feature type="domain" description="Homing endonuclease LAGLIDADG" evidence="1">
    <location>
        <begin position="57"/>
        <end position="159"/>
    </location>
</feature>
<dbReference type="InterPro" id="IPR027434">
    <property type="entry name" value="Homing_endonucl"/>
</dbReference>
<proteinExistence type="predicted"/>
<protein>
    <recommendedName>
        <fullName evidence="1">Homing endonuclease LAGLIDADG domain-containing protein</fullName>
    </recommendedName>
</protein>